<dbReference type="Gene3D" id="3.10.180.10">
    <property type="entry name" value="2,3-Dihydroxybiphenyl 1,2-Dioxygenase, domain 1"/>
    <property type="match status" value="1"/>
</dbReference>
<evidence type="ECO:0000313" key="3">
    <source>
        <dbReference type="Proteomes" id="UP001197247"/>
    </source>
</evidence>
<dbReference type="EMBL" id="JAHBAY010000014">
    <property type="protein sequence ID" value="MBT0772856.1"/>
    <property type="molecule type" value="Genomic_DNA"/>
</dbReference>
<comment type="caution">
    <text evidence="2">The sequence shown here is derived from an EMBL/GenBank/DDBJ whole genome shotgun (WGS) entry which is preliminary data.</text>
</comment>
<dbReference type="InterPro" id="IPR004360">
    <property type="entry name" value="Glyas_Fos-R_dOase_dom"/>
</dbReference>
<dbReference type="PROSITE" id="PS51819">
    <property type="entry name" value="VOC"/>
    <property type="match status" value="1"/>
</dbReference>
<dbReference type="InterPro" id="IPR029068">
    <property type="entry name" value="Glyas_Bleomycin-R_OHBP_Dase"/>
</dbReference>
<reference evidence="2 3" key="1">
    <citation type="submission" date="2021-05" db="EMBL/GenBank/DDBJ databases">
        <title>Kineosporia and Streptomyces sp. nov. two new marine actinobacteria isolated from Coral.</title>
        <authorList>
            <person name="Buangrab K."/>
            <person name="Sutthacheep M."/>
            <person name="Yeemin T."/>
            <person name="Harunari E."/>
            <person name="Igarashi Y."/>
            <person name="Kanchanasin P."/>
            <person name="Tanasupawat S."/>
            <person name="Phongsopitanun W."/>
        </authorList>
    </citation>
    <scope>NUCLEOTIDE SEQUENCE [LARGE SCALE GENOMIC DNA]</scope>
    <source>
        <strain evidence="2 3">J2-2</strain>
    </source>
</reference>
<dbReference type="InterPro" id="IPR037523">
    <property type="entry name" value="VOC_core"/>
</dbReference>
<evidence type="ECO:0000313" key="2">
    <source>
        <dbReference type="EMBL" id="MBT0772856.1"/>
    </source>
</evidence>
<accession>A0ABS5TQV8</accession>
<keyword evidence="3" id="KW-1185">Reference proteome</keyword>
<dbReference type="RefSeq" id="WP_214159396.1">
    <property type="nucleotide sequence ID" value="NZ_JAHBAY010000014.1"/>
</dbReference>
<name>A0ABS5TQV8_9ACTN</name>
<organism evidence="2 3">
    <name type="scientific">Kineosporia corallincola</name>
    <dbReference type="NCBI Taxonomy" id="2835133"/>
    <lineage>
        <taxon>Bacteria</taxon>
        <taxon>Bacillati</taxon>
        <taxon>Actinomycetota</taxon>
        <taxon>Actinomycetes</taxon>
        <taxon>Kineosporiales</taxon>
        <taxon>Kineosporiaceae</taxon>
        <taxon>Kineosporia</taxon>
    </lineage>
</organism>
<proteinExistence type="predicted"/>
<dbReference type="PANTHER" id="PTHR35006">
    <property type="entry name" value="GLYOXALASE FAMILY PROTEIN (AFU_ORTHOLOGUE AFUA_5G14830)"/>
    <property type="match status" value="1"/>
</dbReference>
<protein>
    <submittedName>
        <fullName evidence="2">VOC family protein</fullName>
    </submittedName>
</protein>
<gene>
    <name evidence="2" type="ORF">KIH74_28195</name>
</gene>
<sequence>MTTTQPDFTGSRIDHLNIAVPDLPAAVAFYEPVLAVIGIVTMMTVPASDELPAMHGFGWPHKPYFWLIADGTVGSNMHLAFTVDSREQVRLFHRTALAHGATSLHAPGDHPAYHPAYYGGFVVDPHGINLEAVTHTAES</sequence>
<dbReference type="SUPFAM" id="SSF54593">
    <property type="entry name" value="Glyoxalase/Bleomycin resistance protein/Dihydroxybiphenyl dioxygenase"/>
    <property type="match status" value="1"/>
</dbReference>
<dbReference type="Pfam" id="PF00903">
    <property type="entry name" value="Glyoxalase"/>
    <property type="match status" value="1"/>
</dbReference>
<dbReference type="CDD" id="cd07262">
    <property type="entry name" value="VOC_like"/>
    <property type="match status" value="1"/>
</dbReference>
<dbReference type="PANTHER" id="PTHR35006:SF2">
    <property type="entry name" value="GLYOXALASE FAMILY PROTEIN (AFU_ORTHOLOGUE AFUA_5G14830)"/>
    <property type="match status" value="1"/>
</dbReference>
<dbReference type="Proteomes" id="UP001197247">
    <property type="component" value="Unassembled WGS sequence"/>
</dbReference>
<evidence type="ECO:0000259" key="1">
    <source>
        <dbReference type="PROSITE" id="PS51819"/>
    </source>
</evidence>
<feature type="domain" description="VOC" evidence="1">
    <location>
        <begin position="12"/>
        <end position="135"/>
    </location>
</feature>